<comment type="catalytic activity">
    <reaction evidence="11">
        <text>an N-acyl-1-beta-D-glucosyl-15-methylhexadecasphing-4-enine + H2O = an N-acyl-15-methylhexadecasphing-4-enine + D-glucose</text>
        <dbReference type="Rhea" id="RHEA:34755"/>
        <dbReference type="ChEBI" id="CHEBI:4167"/>
        <dbReference type="ChEBI" id="CHEBI:15377"/>
        <dbReference type="ChEBI" id="CHEBI:70815"/>
        <dbReference type="ChEBI" id="CHEBI:70846"/>
    </reaction>
    <physiologicalReaction direction="left-to-right" evidence="11">
        <dbReference type="Rhea" id="RHEA:34756"/>
    </physiologicalReaction>
</comment>
<gene>
    <name evidence="14" type="ORF">CAEBREN_31740</name>
</gene>
<comment type="similarity">
    <text evidence="4 12">Belongs to the glycosyl hydrolase 30 family.</text>
</comment>
<dbReference type="HOGENOM" id="CLU_014379_1_1_1"/>
<dbReference type="GO" id="GO:0030163">
    <property type="term" value="P:protein catabolic process"/>
    <property type="evidence" value="ECO:0007669"/>
    <property type="project" value="UniProtKB-ARBA"/>
</dbReference>
<dbReference type="GO" id="GO:0008202">
    <property type="term" value="P:steroid metabolic process"/>
    <property type="evidence" value="ECO:0007669"/>
    <property type="project" value="UniProtKB-ARBA"/>
</dbReference>
<proteinExistence type="inferred from homology"/>
<dbReference type="InterPro" id="IPR017853">
    <property type="entry name" value="GH"/>
</dbReference>
<evidence type="ECO:0000256" key="6">
    <source>
        <dbReference type="ARBA" id="ARBA00022729"/>
    </source>
</evidence>
<dbReference type="GO" id="GO:0010605">
    <property type="term" value="P:negative regulation of macromolecule metabolic process"/>
    <property type="evidence" value="ECO:0007669"/>
    <property type="project" value="UniProtKB-ARBA"/>
</dbReference>
<keyword evidence="15" id="KW-1185">Reference proteome</keyword>
<evidence type="ECO:0000256" key="11">
    <source>
        <dbReference type="ARBA" id="ARBA00051345"/>
    </source>
</evidence>
<keyword evidence="9 12" id="KW-0443">Lipid metabolism</keyword>
<name>G0MRF2_CAEBE</name>
<dbReference type="FunFam" id="3.20.20.80:FF:000364">
    <property type="entry name" value="Glucosylceramidase"/>
    <property type="match status" value="1"/>
</dbReference>
<keyword evidence="8 12" id="KW-0746">Sphingolipid metabolism</keyword>
<dbReference type="EMBL" id="GL379808">
    <property type="protein sequence ID" value="EGT41968.1"/>
    <property type="molecule type" value="Genomic_DNA"/>
</dbReference>
<comment type="pathway">
    <text evidence="2">Lipid metabolism; sphingolipid metabolism.</text>
</comment>
<evidence type="ECO:0000256" key="3">
    <source>
        <dbReference type="ARBA" id="ARBA00004991"/>
    </source>
</evidence>
<dbReference type="Pfam" id="PF02055">
    <property type="entry name" value="Glyco_hydro_30"/>
    <property type="match status" value="2"/>
</dbReference>
<dbReference type="eggNOG" id="KOG2566">
    <property type="taxonomic scope" value="Eukaryota"/>
</dbReference>
<dbReference type="AlphaFoldDB" id="G0MRF2"/>
<comment type="pathway">
    <text evidence="3">Sphingolipid metabolism.</text>
</comment>
<evidence type="ECO:0000256" key="2">
    <source>
        <dbReference type="ARBA" id="ARBA00004760"/>
    </source>
</evidence>
<dbReference type="GO" id="GO:0016758">
    <property type="term" value="F:hexosyltransferase activity"/>
    <property type="evidence" value="ECO:0007669"/>
    <property type="project" value="UniProtKB-ARBA"/>
</dbReference>
<dbReference type="GO" id="GO:0005764">
    <property type="term" value="C:lysosome"/>
    <property type="evidence" value="ECO:0007669"/>
    <property type="project" value="UniProtKB-ARBA"/>
</dbReference>
<evidence type="ECO:0000256" key="4">
    <source>
        <dbReference type="ARBA" id="ARBA00005382"/>
    </source>
</evidence>
<organism evidence="15">
    <name type="scientific">Caenorhabditis brenneri</name>
    <name type="common">Nematode worm</name>
    <dbReference type="NCBI Taxonomy" id="135651"/>
    <lineage>
        <taxon>Eukaryota</taxon>
        <taxon>Metazoa</taxon>
        <taxon>Ecdysozoa</taxon>
        <taxon>Nematoda</taxon>
        <taxon>Chromadorea</taxon>
        <taxon>Rhabditida</taxon>
        <taxon>Rhabditina</taxon>
        <taxon>Rhabditomorpha</taxon>
        <taxon>Rhabditoidea</taxon>
        <taxon>Rhabditidae</taxon>
        <taxon>Peloderinae</taxon>
        <taxon>Caenorhabditis</taxon>
    </lineage>
</organism>
<dbReference type="GO" id="GO:0004348">
    <property type="term" value="F:glucosylceramidase activity"/>
    <property type="evidence" value="ECO:0007669"/>
    <property type="project" value="UniProtKB-EC"/>
</dbReference>
<evidence type="ECO:0000256" key="1">
    <source>
        <dbReference type="ARBA" id="ARBA00001013"/>
    </source>
</evidence>
<evidence type="ECO:0000256" key="12">
    <source>
        <dbReference type="RuleBase" id="RU361188"/>
    </source>
</evidence>
<dbReference type="GO" id="GO:0042391">
    <property type="term" value="P:regulation of membrane potential"/>
    <property type="evidence" value="ECO:0007669"/>
    <property type="project" value="UniProtKB-ARBA"/>
</dbReference>
<dbReference type="GO" id="GO:0005102">
    <property type="term" value="F:signaling receptor binding"/>
    <property type="evidence" value="ECO:0007669"/>
    <property type="project" value="UniProtKB-ARBA"/>
</dbReference>
<evidence type="ECO:0000256" key="10">
    <source>
        <dbReference type="ARBA" id="ARBA00050474"/>
    </source>
</evidence>
<dbReference type="SUPFAM" id="SSF51445">
    <property type="entry name" value="(Trans)glycosidases"/>
    <property type="match status" value="2"/>
</dbReference>
<dbReference type="FunFam" id="3.20.20.80:FF:000030">
    <property type="entry name" value="Lysosomal acid glucosylceramidase"/>
    <property type="match status" value="1"/>
</dbReference>
<dbReference type="Proteomes" id="UP000008068">
    <property type="component" value="Unassembled WGS sequence"/>
</dbReference>
<dbReference type="STRING" id="135651.G0MRF2"/>
<sequence>MERKQGKNKNVNVTISIDARKRFQQIFGFGGAFTDSAGEQFIAVSKEVQDQILNSYFGVNGLEYNVGRVPMASCDFSTHEYSYDDVKDDFDLKHFGLADEDLKLKIPFIQKAIEKTKGKLQLFASPWSAPGWMKVTGRMRGGGAMRNDERVYKAYANYFVKFFEAYSSHKIPFWGLTIQNEPSTGADMTWRWQTMNYTAETMRDFLKNFLGPQLKGNNLTSSLKVMVLDDGRGLLPGWADTIFNDTDASKYADGVAVHWYGNLYSPAVLLDITQRHHPDKFIFGTEACAGYAFHHGPIMGDWFTAENYANDIISDLNHHFIGWTDWNLCLDENGGPNWANNFVDSPIIVNHTHQEFYKQPMFYAMGHFRYACTGYFGHHGVILGDWFRAESYADDIIIDLNHHVTGWTDWNLCLDETGGPNWAYNVVDAPIIVNRTAQEFYKQPMFYAMGHFRYILIAAKRIFLFQ</sequence>
<feature type="domain" description="Glycosyl hydrolase family 30 TIM-barrel" evidence="13">
    <location>
        <begin position="27"/>
        <end position="369"/>
    </location>
</feature>
<evidence type="ECO:0000256" key="8">
    <source>
        <dbReference type="ARBA" id="ARBA00022919"/>
    </source>
</evidence>
<dbReference type="InterPro" id="IPR033453">
    <property type="entry name" value="Glyco_hydro_30_TIM-barrel"/>
</dbReference>
<dbReference type="OrthoDB" id="2160638at2759"/>
<comment type="catalytic activity">
    <reaction evidence="1">
        <text>a beta-D-glucosyl-(1&lt;-&gt;1')-N-acylsphing-4-enine + H2O = an N-acylsphing-4-enine + D-glucose</text>
        <dbReference type="Rhea" id="RHEA:13269"/>
        <dbReference type="ChEBI" id="CHEBI:4167"/>
        <dbReference type="ChEBI" id="CHEBI:15377"/>
        <dbReference type="ChEBI" id="CHEBI:22801"/>
        <dbReference type="ChEBI" id="CHEBI:52639"/>
        <dbReference type="EC" id="3.2.1.45"/>
    </reaction>
    <physiologicalReaction direction="left-to-right" evidence="1">
        <dbReference type="Rhea" id="RHEA:13270"/>
    </physiologicalReaction>
</comment>
<evidence type="ECO:0000313" key="15">
    <source>
        <dbReference type="Proteomes" id="UP000008068"/>
    </source>
</evidence>
<dbReference type="GO" id="GO:0032006">
    <property type="term" value="P:regulation of TOR signaling"/>
    <property type="evidence" value="ECO:0007669"/>
    <property type="project" value="UniProtKB-ARBA"/>
</dbReference>
<dbReference type="GO" id="GO:0006680">
    <property type="term" value="P:glucosylceramide catabolic process"/>
    <property type="evidence" value="ECO:0007669"/>
    <property type="project" value="TreeGrafter"/>
</dbReference>
<dbReference type="GO" id="GO:0016241">
    <property type="term" value="P:regulation of macroautophagy"/>
    <property type="evidence" value="ECO:0007669"/>
    <property type="project" value="UniProtKB-ARBA"/>
</dbReference>
<keyword evidence="6" id="KW-0732">Signal</keyword>
<dbReference type="FunCoup" id="G0MRF2">
    <property type="interactions" value="630"/>
</dbReference>
<feature type="domain" description="Glycosyl hydrolase family 30 TIM-barrel" evidence="13">
    <location>
        <begin position="371"/>
        <end position="453"/>
    </location>
</feature>
<keyword evidence="7 12" id="KW-0378">Hydrolase</keyword>
<dbReference type="GO" id="GO:0006066">
    <property type="term" value="P:alcohol metabolic process"/>
    <property type="evidence" value="ECO:0007669"/>
    <property type="project" value="UniProtKB-ARBA"/>
</dbReference>
<keyword evidence="12" id="KW-0326">Glycosidase</keyword>
<dbReference type="PRINTS" id="PR00843">
    <property type="entry name" value="GLHYDRLASE30"/>
</dbReference>
<dbReference type="GO" id="GO:0051246">
    <property type="term" value="P:regulation of protein metabolic process"/>
    <property type="evidence" value="ECO:0007669"/>
    <property type="project" value="UniProtKB-ARBA"/>
</dbReference>
<evidence type="ECO:0000256" key="5">
    <source>
        <dbReference type="ARBA" id="ARBA00012658"/>
    </source>
</evidence>
<dbReference type="EC" id="3.2.1.45" evidence="5 12"/>
<comment type="catalytic activity">
    <reaction evidence="10">
        <text>a beta-D-glucosylceramide + H2O = an N-acyl-sphingoid base + D-glucose</text>
        <dbReference type="Rhea" id="RHEA:81447"/>
        <dbReference type="ChEBI" id="CHEBI:4167"/>
        <dbReference type="ChEBI" id="CHEBI:15377"/>
        <dbReference type="ChEBI" id="CHEBI:83264"/>
        <dbReference type="ChEBI" id="CHEBI:83273"/>
    </reaction>
    <physiologicalReaction direction="left-to-right" evidence="10">
        <dbReference type="Rhea" id="RHEA:81448"/>
    </physiologicalReaction>
</comment>
<dbReference type="GO" id="GO:0005774">
    <property type="term" value="C:vacuolar membrane"/>
    <property type="evidence" value="ECO:0007669"/>
    <property type="project" value="UniProtKB-ARBA"/>
</dbReference>
<dbReference type="PANTHER" id="PTHR11069">
    <property type="entry name" value="GLUCOSYLCERAMIDASE"/>
    <property type="match status" value="1"/>
</dbReference>
<evidence type="ECO:0000256" key="7">
    <source>
        <dbReference type="ARBA" id="ARBA00022801"/>
    </source>
</evidence>
<dbReference type="Gene3D" id="3.20.20.80">
    <property type="entry name" value="Glycosidases"/>
    <property type="match status" value="2"/>
</dbReference>
<protein>
    <recommendedName>
        <fullName evidence="5 12">Glucosylceramidase</fullName>
        <ecNumber evidence="5 12">3.2.1.45</ecNumber>
    </recommendedName>
</protein>
<accession>G0MRF2</accession>
<reference evidence="15" key="1">
    <citation type="submission" date="2011-07" db="EMBL/GenBank/DDBJ databases">
        <authorList>
            <consortium name="Caenorhabditis brenneri Sequencing and Analysis Consortium"/>
            <person name="Wilson R.K."/>
        </authorList>
    </citation>
    <scope>NUCLEOTIDE SEQUENCE [LARGE SCALE GENOMIC DNA]</scope>
    <source>
        <strain evidence="15">PB2801</strain>
    </source>
</reference>
<dbReference type="GO" id="GO:0006914">
    <property type="term" value="P:autophagy"/>
    <property type="evidence" value="ECO:0007669"/>
    <property type="project" value="UniProtKB-ARBA"/>
</dbReference>
<dbReference type="InterPro" id="IPR001139">
    <property type="entry name" value="Glyco_hydro_30"/>
</dbReference>
<dbReference type="InParanoid" id="G0MRF2"/>
<dbReference type="GO" id="GO:0007040">
    <property type="term" value="P:lysosome organization"/>
    <property type="evidence" value="ECO:0007669"/>
    <property type="project" value="UniProtKB-ARBA"/>
</dbReference>
<dbReference type="PANTHER" id="PTHR11069:SF23">
    <property type="entry name" value="LYSOSOMAL ACID GLUCOSYLCERAMIDASE"/>
    <property type="match status" value="1"/>
</dbReference>
<evidence type="ECO:0000256" key="9">
    <source>
        <dbReference type="ARBA" id="ARBA00023098"/>
    </source>
</evidence>
<evidence type="ECO:0000259" key="13">
    <source>
        <dbReference type="Pfam" id="PF02055"/>
    </source>
</evidence>
<evidence type="ECO:0000313" key="14">
    <source>
        <dbReference type="EMBL" id="EGT41968.1"/>
    </source>
</evidence>